<keyword evidence="7" id="KW-0325">Glycoprotein</keyword>
<keyword evidence="10" id="KW-1185">Reference proteome</keyword>
<sequence length="385" mass="45126">MLYRCVTYYFYYDPVTLIGSWLIERNGRKIHSLDDVGAGWDMHGQTMVFLNLDPYRETTHDIAMGQTMAKRHNGSFIMAQGLLQCHDYMYSAMYAVALGSFVTLPEMFQFCFVVPKSAPKTIFSILSDPFDVYCWGAFLFTICMISVMLSLCGESYRRYNVSLIFLELVMHALNGPSHRFQGRFEVRIMGLFMAMNIVLLSCYQSLIISLMSSDRHEPELDTMEQINDTCQFHRDVFLQSLGYRFKNTFYTFELYGTHQQMWTNKVCHMIICSDINTGHTLIETQSNTYDGDGYSLYEYFRYSKVRIRSAAVMYQIMPYTPMRPLIERYATAFTEGHLHHLPLLRERKSSFAGQNTHASIVSYYWCTFLNYVEKRDWKFVKYVDN</sequence>
<organism evidence="9 10">
    <name type="scientific">Anopheles minimus</name>
    <dbReference type="NCBI Taxonomy" id="112268"/>
    <lineage>
        <taxon>Eukaryota</taxon>
        <taxon>Metazoa</taxon>
        <taxon>Ecdysozoa</taxon>
        <taxon>Arthropoda</taxon>
        <taxon>Hexapoda</taxon>
        <taxon>Insecta</taxon>
        <taxon>Pterygota</taxon>
        <taxon>Neoptera</taxon>
        <taxon>Endopterygota</taxon>
        <taxon>Diptera</taxon>
        <taxon>Nematocera</taxon>
        <taxon>Culicoidea</taxon>
        <taxon>Culicidae</taxon>
        <taxon>Anophelinae</taxon>
        <taxon>Anopheles</taxon>
    </lineage>
</organism>
<keyword evidence="5 8" id="KW-0472">Membrane</keyword>
<evidence type="ECO:0000256" key="3">
    <source>
        <dbReference type="ARBA" id="ARBA00022692"/>
    </source>
</evidence>
<dbReference type="PANTHER" id="PTHR42643:SF30">
    <property type="entry name" value="IONOTROPIC RECEPTOR 40A-RELATED"/>
    <property type="match status" value="1"/>
</dbReference>
<feature type="transmembrane region" description="Helical" evidence="8">
    <location>
        <begin position="130"/>
        <end position="152"/>
    </location>
</feature>
<evidence type="ECO:0000256" key="6">
    <source>
        <dbReference type="ARBA" id="ARBA00023170"/>
    </source>
</evidence>
<keyword evidence="4 8" id="KW-1133">Transmembrane helix</keyword>
<evidence type="ECO:0000256" key="1">
    <source>
        <dbReference type="ARBA" id="ARBA00004651"/>
    </source>
</evidence>
<dbReference type="PANTHER" id="PTHR42643">
    <property type="entry name" value="IONOTROPIC RECEPTOR 20A-RELATED"/>
    <property type="match status" value="1"/>
</dbReference>
<accession>A0A182VSM3</accession>
<keyword evidence="3 8" id="KW-0812">Transmembrane</keyword>
<evidence type="ECO:0008006" key="11">
    <source>
        <dbReference type="Google" id="ProtNLM"/>
    </source>
</evidence>
<evidence type="ECO:0000256" key="5">
    <source>
        <dbReference type="ARBA" id="ARBA00023136"/>
    </source>
</evidence>
<keyword evidence="2" id="KW-1003">Cell membrane</keyword>
<evidence type="ECO:0000313" key="9">
    <source>
        <dbReference type="EnsemblMetazoa" id="AMIN001063-PA"/>
    </source>
</evidence>
<evidence type="ECO:0000256" key="4">
    <source>
        <dbReference type="ARBA" id="ARBA00022989"/>
    </source>
</evidence>
<dbReference type="AlphaFoldDB" id="A0A182VSM3"/>
<evidence type="ECO:0000313" key="10">
    <source>
        <dbReference type="Proteomes" id="UP000075920"/>
    </source>
</evidence>
<feature type="transmembrane region" description="Helical" evidence="8">
    <location>
        <begin position="88"/>
        <end position="110"/>
    </location>
</feature>
<dbReference type="InterPro" id="IPR052192">
    <property type="entry name" value="Insect_Ionotropic_Sensory_Rcpt"/>
</dbReference>
<evidence type="ECO:0000256" key="2">
    <source>
        <dbReference type="ARBA" id="ARBA00022475"/>
    </source>
</evidence>
<dbReference type="GO" id="GO:0005886">
    <property type="term" value="C:plasma membrane"/>
    <property type="evidence" value="ECO:0007669"/>
    <property type="project" value="UniProtKB-SubCell"/>
</dbReference>
<name>A0A182VSM3_9DIPT</name>
<dbReference type="Proteomes" id="UP000075920">
    <property type="component" value="Unassembled WGS sequence"/>
</dbReference>
<reference evidence="9" key="2">
    <citation type="submission" date="2020-05" db="UniProtKB">
        <authorList>
            <consortium name="EnsemblMetazoa"/>
        </authorList>
    </citation>
    <scope>IDENTIFICATION</scope>
    <source>
        <strain evidence="9">MINIMUS1</strain>
    </source>
</reference>
<reference evidence="10" key="1">
    <citation type="submission" date="2013-03" db="EMBL/GenBank/DDBJ databases">
        <title>The Genome Sequence of Anopheles minimus MINIMUS1.</title>
        <authorList>
            <consortium name="The Broad Institute Genomics Platform"/>
            <person name="Neafsey D.E."/>
            <person name="Walton C."/>
            <person name="Walker B."/>
            <person name="Young S.K."/>
            <person name="Zeng Q."/>
            <person name="Gargeya S."/>
            <person name="Fitzgerald M."/>
            <person name="Haas B."/>
            <person name="Abouelleil A."/>
            <person name="Allen A.W."/>
            <person name="Alvarado L."/>
            <person name="Arachchi H.M."/>
            <person name="Berlin A.M."/>
            <person name="Chapman S.B."/>
            <person name="Gainer-Dewar J."/>
            <person name="Goldberg J."/>
            <person name="Griggs A."/>
            <person name="Gujja S."/>
            <person name="Hansen M."/>
            <person name="Howarth C."/>
            <person name="Imamovic A."/>
            <person name="Ireland A."/>
            <person name="Larimer J."/>
            <person name="McCowan C."/>
            <person name="Murphy C."/>
            <person name="Pearson M."/>
            <person name="Poon T.W."/>
            <person name="Priest M."/>
            <person name="Roberts A."/>
            <person name="Saif S."/>
            <person name="Shea T."/>
            <person name="Sisk P."/>
            <person name="Sykes S."/>
            <person name="Wortman J."/>
            <person name="Nusbaum C."/>
            <person name="Birren B."/>
        </authorList>
    </citation>
    <scope>NUCLEOTIDE SEQUENCE [LARGE SCALE GENOMIC DNA]</scope>
    <source>
        <strain evidence="10">MINIMUS1</strain>
    </source>
</reference>
<protein>
    <recommendedName>
        <fullName evidence="11">Ionotropic glutamate receptor C-terminal domain-containing protein</fullName>
    </recommendedName>
</protein>
<feature type="transmembrane region" description="Helical" evidence="8">
    <location>
        <begin position="188"/>
        <end position="210"/>
    </location>
</feature>
<evidence type="ECO:0000256" key="7">
    <source>
        <dbReference type="ARBA" id="ARBA00023180"/>
    </source>
</evidence>
<proteinExistence type="predicted"/>
<evidence type="ECO:0000256" key="8">
    <source>
        <dbReference type="SAM" id="Phobius"/>
    </source>
</evidence>
<keyword evidence="6" id="KW-0675">Receptor</keyword>
<dbReference type="VEuPathDB" id="VectorBase:AMIN001063"/>
<comment type="subcellular location">
    <subcellularLocation>
        <location evidence="1">Cell membrane</location>
        <topology evidence="1">Multi-pass membrane protein</topology>
    </subcellularLocation>
</comment>
<dbReference type="EnsemblMetazoa" id="AMIN001063-RA">
    <property type="protein sequence ID" value="AMIN001063-PA"/>
    <property type="gene ID" value="AMIN001063"/>
</dbReference>